<organism evidence="5">
    <name type="scientific">Xanthomonas albilineans (strain GPE PC73 / CFBP 7063)</name>
    <dbReference type="NCBI Taxonomy" id="380358"/>
    <lineage>
        <taxon>Bacteria</taxon>
        <taxon>Pseudomonadati</taxon>
        <taxon>Pseudomonadota</taxon>
        <taxon>Gammaproteobacteria</taxon>
        <taxon>Lysobacterales</taxon>
        <taxon>Lysobacteraceae</taxon>
        <taxon>Xanthomonas</taxon>
    </lineage>
</organism>
<dbReference type="OrthoDB" id="5357875at2"/>
<reference evidence="5" key="1">
    <citation type="journal article" date="2009" name="BMC Genomics">
        <title>The complete genome sequence of Xanthomonas albilineans provides new insights into the reductive genome evolution of the xylem-limited Xanthomonadaceae.</title>
        <authorList>
            <person name="Pieretti I."/>
            <person name="Royer M."/>
            <person name="Barbe V."/>
            <person name="Carrere S."/>
            <person name="Koebnik R."/>
            <person name="Cociancich S."/>
            <person name="Couloux A."/>
            <person name="Darrasse A."/>
            <person name="Gouzy J."/>
            <person name="Jacques M.A."/>
            <person name="Lauber E."/>
            <person name="Manceau C."/>
            <person name="Mangenot S."/>
            <person name="Poussier S."/>
            <person name="Segurens B."/>
            <person name="Szurek B."/>
            <person name="Verdier V."/>
            <person name="Arlat M."/>
            <person name="Rott P."/>
        </authorList>
    </citation>
    <scope>NUCLEOTIDE SEQUENCE [LARGE SCALE GENOMIC DNA]</scope>
    <source>
        <strain evidence="5">GPE PC73 / CFBP 7063</strain>
        <plasmid evidence="5">Plasmid plasmI</plasmid>
    </source>
</reference>
<dbReference type="InterPro" id="IPR010258">
    <property type="entry name" value="Conjugal_tfr_TrbG/VirB9/CagX"/>
</dbReference>
<dbReference type="InterPro" id="IPR033645">
    <property type="entry name" value="VirB9/CagX/TrbG_C"/>
</dbReference>
<evidence type="ECO:0000256" key="1">
    <source>
        <dbReference type="ARBA" id="ARBA00006135"/>
    </source>
</evidence>
<dbReference type="NCBIfam" id="TIGR02781">
    <property type="entry name" value="VirB9"/>
    <property type="match status" value="1"/>
</dbReference>
<dbReference type="InterPro" id="IPR038161">
    <property type="entry name" value="VirB9/CagX/TrbG_C_sf"/>
</dbReference>
<feature type="region of interest" description="Disordered" evidence="3">
    <location>
        <begin position="244"/>
        <end position="263"/>
    </location>
</feature>
<keyword evidence="2" id="KW-0732">Signal</keyword>
<accession>D6CKB3</accession>
<keyword evidence="5" id="KW-1185">Reference proteome</keyword>
<gene>
    <name evidence="4" type="primary">trwF</name>
    <name evidence="4" type="ordered locus">XALp_3183</name>
</gene>
<keyword evidence="4" id="KW-0614">Plasmid</keyword>
<proteinExistence type="inferred from homology"/>
<dbReference type="KEGG" id="xal:XALp_3183"/>
<dbReference type="Proteomes" id="UP000001890">
    <property type="component" value="Plasmid plasmI"/>
</dbReference>
<dbReference type="Gene3D" id="2.60.40.2500">
    <property type="match status" value="1"/>
</dbReference>
<comment type="similarity">
    <text evidence="1">Belongs to the TrbG/VirB9 family.</text>
</comment>
<dbReference type="EMBL" id="FP340279">
    <property type="protein sequence ID" value="CAZ15902.1"/>
    <property type="molecule type" value="Genomic_DNA"/>
</dbReference>
<sequence>MLCVVALLSGTVAHGTEIPTPSPQDARIKTVVYEPSNVVRVDGMVGIVTHILLQPGEQYVDHAFGDSAAWWFAVNGNNAFLKPKAEHADTNLVLITNRRIYNFELRYADRTRAADRVYDLRFIYPGAEQAQQKIAAEQAKLQRDFDAPRPVNWNYTMTGSRAIAPIHTWDNWQFTYFEFPGAVDMPEIYVVNPDGTESIVNHNIEGKATNIVVVHKVAKQWVLRLGSEALSVFNESYDPVGVSNRTRTSSPDVIRTVQGSDNP</sequence>
<evidence type="ECO:0000256" key="2">
    <source>
        <dbReference type="ARBA" id="ARBA00022729"/>
    </source>
</evidence>
<name>D6CKB3_XANAP</name>
<evidence type="ECO:0000313" key="4">
    <source>
        <dbReference type="EMBL" id="CAZ15902.1"/>
    </source>
</evidence>
<evidence type="ECO:0000256" key="3">
    <source>
        <dbReference type="SAM" id="MobiDB-lite"/>
    </source>
</evidence>
<protein>
    <submittedName>
        <fullName evidence="4">Probable conjugal transfer protein</fullName>
    </submittedName>
</protein>
<dbReference type="InterPro" id="IPR014148">
    <property type="entry name" value="VirB9"/>
</dbReference>
<dbReference type="Pfam" id="PF03524">
    <property type="entry name" value="CagX"/>
    <property type="match status" value="1"/>
</dbReference>
<dbReference type="CDD" id="cd06911">
    <property type="entry name" value="VirB9_CagX_TrbG"/>
    <property type="match status" value="1"/>
</dbReference>
<geneLocation type="plasmid" evidence="4 5">
    <name>plasmI</name>
</geneLocation>
<dbReference type="AlphaFoldDB" id="D6CKB3"/>
<evidence type="ECO:0000313" key="5">
    <source>
        <dbReference type="Proteomes" id="UP000001890"/>
    </source>
</evidence>